<name>A0A017T660_9BACT</name>
<dbReference type="Proteomes" id="UP000019678">
    <property type="component" value="Unassembled WGS sequence"/>
</dbReference>
<dbReference type="OrthoDB" id="5510039at2"/>
<keyword evidence="3" id="KW-1185">Reference proteome</keyword>
<proteinExistence type="predicted"/>
<organism evidence="2 3">
    <name type="scientific">Chondromyces apiculatus DSM 436</name>
    <dbReference type="NCBI Taxonomy" id="1192034"/>
    <lineage>
        <taxon>Bacteria</taxon>
        <taxon>Pseudomonadati</taxon>
        <taxon>Myxococcota</taxon>
        <taxon>Polyangia</taxon>
        <taxon>Polyangiales</taxon>
        <taxon>Polyangiaceae</taxon>
        <taxon>Chondromyces</taxon>
    </lineage>
</organism>
<gene>
    <name evidence="2" type="ORF">CAP_4910</name>
</gene>
<evidence type="ECO:0000256" key="1">
    <source>
        <dbReference type="SAM" id="MobiDB-lite"/>
    </source>
</evidence>
<reference evidence="2 3" key="1">
    <citation type="submission" date="2013-05" db="EMBL/GenBank/DDBJ databases">
        <title>Genome assembly of Chondromyces apiculatus DSM 436.</title>
        <authorList>
            <person name="Sharma G."/>
            <person name="Khatri I."/>
            <person name="Kaur C."/>
            <person name="Mayilraj S."/>
            <person name="Subramanian S."/>
        </authorList>
    </citation>
    <scope>NUCLEOTIDE SEQUENCE [LARGE SCALE GENOMIC DNA]</scope>
    <source>
        <strain evidence="2 3">DSM 436</strain>
    </source>
</reference>
<dbReference type="EMBL" id="ASRX01000039">
    <property type="protein sequence ID" value="EYF04036.1"/>
    <property type="molecule type" value="Genomic_DNA"/>
</dbReference>
<dbReference type="AlphaFoldDB" id="A0A017T660"/>
<evidence type="ECO:0000313" key="3">
    <source>
        <dbReference type="Proteomes" id="UP000019678"/>
    </source>
</evidence>
<protein>
    <submittedName>
        <fullName evidence="2">Uncharacterized protein</fullName>
    </submittedName>
</protein>
<dbReference type="STRING" id="1192034.CAP_4910"/>
<evidence type="ECO:0000313" key="2">
    <source>
        <dbReference type="EMBL" id="EYF04036.1"/>
    </source>
</evidence>
<comment type="caution">
    <text evidence="2">The sequence shown here is derived from an EMBL/GenBank/DDBJ whole genome shotgun (WGS) entry which is preliminary data.</text>
</comment>
<sequence>MAEGTLVGPRFPAGAQQALSGTPCERFFPLVDDAVYRYMISGSAGETGVVVARVRREGALVGELRLGAGSRRFAYRPDGVVLAQTGTYVLREPLVVGRAWQGEHGGQARIVEVGVTATVPAGQLSGCIRTAEMAEGRPGEEPMRYVSTYCPEVGLTVLEASDGEHHEKAELSSYGPPVDIGPDGVSRIQAPPP</sequence>
<accession>A0A017T660</accession>
<feature type="region of interest" description="Disordered" evidence="1">
    <location>
        <begin position="164"/>
        <end position="193"/>
    </location>
</feature>